<protein>
    <submittedName>
        <fullName evidence="2">Acetylxylan esterase</fullName>
    </submittedName>
</protein>
<dbReference type="ESTHER" id="9burk-a0a160fin7">
    <property type="family name" value="Xaa-Pro-like_dom"/>
</dbReference>
<reference evidence="2 3" key="1">
    <citation type="journal article" date="2016" name="Gene">
        <title>PacBio SMRT assembly of a complex multi-replicon genome reveals chlorocatechol degradative operon in a region of genome plasticity.</title>
        <authorList>
            <person name="Ricker N."/>
            <person name="Shen S.Y."/>
            <person name="Goordial J."/>
            <person name="Jin S."/>
            <person name="Fulthorpe R.R."/>
        </authorList>
    </citation>
    <scope>NUCLEOTIDE SEQUENCE [LARGE SCALE GENOMIC DNA]</scope>
    <source>
        <strain evidence="2 3">OLGA172</strain>
    </source>
</reference>
<organism evidence="2 3">
    <name type="scientific">Paraburkholderia phytofirmans OLGA172</name>
    <dbReference type="NCBI Taxonomy" id="1417228"/>
    <lineage>
        <taxon>Bacteria</taxon>
        <taxon>Pseudomonadati</taxon>
        <taxon>Pseudomonadota</taxon>
        <taxon>Betaproteobacteria</taxon>
        <taxon>Burkholderiales</taxon>
        <taxon>Burkholderiaceae</taxon>
        <taxon>Paraburkholderia</taxon>
    </lineage>
</organism>
<dbReference type="Proteomes" id="UP000076852">
    <property type="component" value="Chromosome 1"/>
</dbReference>
<sequence>MQTDIEFKTQDGTTLRGWHYVPTQSKERFPTIVMAHGFSAVKEMYLDQYAEAFARAGFASLVYDHRNLGASDGTPRQEVDPLQQVRDYRDAITFTESLSQTDPARIGVFGSSYSGGHVLVVSAVDRRVKCVVSQVPLVTGYSNVRRLVRADLLAGMQAMFDQDRRARYLGEPPAMMPVVSEDLSGPAVMPMADAWEWFTETHKLRAPSWKNEVTLRSVEMLAEYEPGAQIAFISPTPLLMIVALRDNCAVADEALVAYERALQPKKLVTLAGGHFDPYVGDFAAASGAACDWFKQHLTPA</sequence>
<evidence type="ECO:0000313" key="2">
    <source>
        <dbReference type="EMBL" id="ANB72101.1"/>
    </source>
</evidence>
<gene>
    <name evidence="2" type="ORF">AYM40_06730</name>
</gene>
<dbReference type="AlphaFoldDB" id="A0A160FIN7"/>
<dbReference type="InterPro" id="IPR029058">
    <property type="entry name" value="AB_hydrolase_fold"/>
</dbReference>
<dbReference type="PANTHER" id="PTHR47751:SF2">
    <property type="entry name" value="DLTD N-TERMINAL DOMAIN PROTEIN (AFU_ORTHOLOGUE AFUA_8G00380)-RELATED"/>
    <property type="match status" value="1"/>
</dbReference>
<dbReference type="EMBL" id="CP014578">
    <property type="protein sequence ID" value="ANB72101.1"/>
    <property type="molecule type" value="Genomic_DNA"/>
</dbReference>
<dbReference type="KEGG" id="buz:AYM40_06730"/>
<accession>A0A160FIN7</accession>
<dbReference type="SUPFAM" id="SSF53474">
    <property type="entry name" value="alpha/beta-Hydrolases"/>
    <property type="match status" value="1"/>
</dbReference>
<dbReference type="GO" id="GO:0016787">
    <property type="term" value="F:hydrolase activity"/>
    <property type="evidence" value="ECO:0007669"/>
    <property type="project" value="InterPro"/>
</dbReference>
<dbReference type="InterPro" id="IPR000383">
    <property type="entry name" value="Xaa-Pro-like_dom"/>
</dbReference>
<dbReference type="RefSeq" id="WP_063495542.1">
    <property type="nucleotide sequence ID" value="NZ_CP014578.1"/>
</dbReference>
<dbReference type="InterPro" id="IPR051411">
    <property type="entry name" value="Polyketide_trans_af380"/>
</dbReference>
<evidence type="ECO:0000313" key="3">
    <source>
        <dbReference type="Proteomes" id="UP000076852"/>
    </source>
</evidence>
<dbReference type="STRING" id="1804984.AYM40_06730"/>
<evidence type="ECO:0000259" key="1">
    <source>
        <dbReference type="Pfam" id="PF02129"/>
    </source>
</evidence>
<dbReference type="OrthoDB" id="9805123at2"/>
<keyword evidence="3" id="KW-1185">Reference proteome</keyword>
<dbReference type="Gene3D" id="3.40.50.1820">
    <property type="entry name" value="alpha/beta hydrolase"/>
    <property type="match status" value="1"/>
</dbReference>
<dbReference type="Pfam" id="PF02129">
    <property type="entry name" value="Peptidase_S15"/>
    <property type="match status" value="1"/>
</dbReference>
<name>A0A160FIN7_9BURK</name>
<feature type="domain" description="Xaa-Pro dipeptidyl-peptidase-like" evidence="1">
    <location>
        <begin position="11"/>
        <end position="275"/>
    </location>
</feature>
<dbReference type="Gene3D" id="1.10.10.800">
    <property type="match status" value="1"/>
</dbReference>
<dbReference type="PANTHER" id="PTHR47751">
    <property type="entry name" value="SUPERFAMILY HYDROLASE, PUTATIVE (AFU_ORTHOLOGUE AFUA_2G16580)-RELATED"/>
    <property type="match status" value="1"/>
</dbReference>
<proteinExistence type="predicted"/>